<name>A0A847S9S6_9NEIS</name>
<keyword evidence="1" id="KW-0812">Transmembrane</keyword>
<reference evidence="2 3" key="1">
    <citation type="submission" date="2020-04" db="EMBL/GenBank/DDBJ databases">
        <title>Draft genome of Leeia sp. IMCC25680.</title>
        <authorList>
            <person name="Song J."/>
            <person name="Cho J.-C."/>
        </authorList>
    </citation>
    <scope>NUCLEOTIDE SEQUENCE [LARGE SCALE GENOMIC DNA]</scope>
    <source>
        <strain evidence="2 3">IMCC25680</strain>
    </source>
</reference>
<keyword evidence="3" id="KW-1185">Reference proteome</keyword>
<dbReference type="RefSeq" id="WP_168875938.1">
    <property type="nucleotide sequence ID" value="NZ_JABAIM010000001.1"/>
</dbReference>
<dbReference type="EMBL" id="JABAIM010000001">
    <property type="protein sequence ID" value="NLR74316.1"/>
    <property type="molecule type" value="Genomic_DNA"/>
</dbReference>
<keyword evidence="1" id="KW-0472">Membrane</keyword>
<feature type="transmembrane region" description="Helical" evidence="1">
    <location>
        <begin position="188"/>
        <end position="208"/>
    </location>
</feature>
<dbReference type="AlphaFoldDB" id="A0A847S9S6"/>
<feature type="transmembrane region" description="Helical" evidence="1">
    <location>
        <begin position="146"/>
        <end position="168"/>
    </location>
</feature>
<dbReference type="Proteomes" id="UP000587991">
    <property type="component" value="Unassembled WGS sequence"/>
</dbReference>
<evidence type="ECO:0000313" key="3">
    <source>
        <dbReference type="Proteomes" id="UP000587991"/>
    </source>
</evidence>
<dbReference type="InterPro" id="IPR025238">
    <property type="entry name" value="DUF4184"/>
</dbReference>
<evidence type="ECO:0000313" key="2">
    <source>
        <dbReference type="EMBL" id="NLR74316.1"/>
    </source>
</evidence>
<proteinExistence type="predicted"/>
<keyword evidence="1" id="KW-1133">Transmembrane helix</keyword>
<gene>
    <name evidence="2" type="ORF">HF682_04000</name>
</gene>
<protein>
    <submittedName>
        <fullName evidence="2">DUF4184 family protein</fullName>
    </submittedName>
</protein>
<feature type="transmembrane region" description="Helical" evidence="1">
    <location>
        <begin position="51"/>
        <end position="74"/>
    </location>
</feature>
<comment type="caution">
    <text evidence="2">The sequence shown here is derived from an EMBL/GenBank/DDBJ whole genome shotgun (WGS) entry which is preliminary data.</text>
</comment>
<organism evidence="2 3">
    <name type="scientific">Leeia aquatica</name>
    <dbReference type="NCBI Taxonomy" id="2725557"/>
    <lineage>
        <taxon>Bacteria</taxon>
        <taxon>Pseudomonadati</taxon>
        <taxon>Pseudomonadota</taxon>
        <taxon>Betaproteobacteria</taxon>
        <taxon>Neisseriales</taxon>
        <taxon>Leeiaceae</taxon>
        <taxon>Leeia</taxon>
    </lineage>
</organism>
<feature type="transmembrane region" description="Helical" evidence="1">
    <location>
        <begin position="94"/>
        <end position="117"/>
    </location>
</feature>
<accession>A0A847S9S6</accession>
<dbReference type="Pfam" id="PF13803">
    <property type="entry name" value="DUF4184"/>
    <property type="match status" value="1"/>
</dbReference>
<evidence type="ECO:0000256" key="1">
    <source>
        <dbReference type="SAM" id="Phobius"/>
    </source>
</evidence>
<feature type="transmembrane region" description="Helical" evidence="1">
    <location>
        <begin position="228"/>
        <end position="247"/>
    </location>
</feature>
<sequence length="251" mass="27697">MPWTFAHLAAVLPLQRLKLPLTGLALGSIAPDLGYYIGRFDWATQAHTVSGLVTHCLPVVLPLAWLLVLLLPLWSAPLPEPHRSAWRHAPRPCFWPGMDLLRMLLALLLGAATHIVWDAATHYHGLFVQTWPVLREPLLVLGGRTVAVYSVLQHGSTLFGVGVLTVAYRRWLRRVMPERATATDPHPLHGWGGLLLLVLLAFAGGALLSLRDAWPGISSESLLVRTTIHATSLFALTYAALAVGLWLRERR</sequence>